<feature type="coiled-coil region" evidence="12">
    <location>
        <begin position="52"/>
        <end position="79"/>
    </location>
</feature>
<evidence type="ECO:0000256" key="6">
    <source>
        <dbReference type="ARBA" id="ARBA00022827"/>
    </source>
</evidence>
<evidence type="ECO:0000256" key="10">
    <source>
        <dbReference type="PIRNR" id="PIRNR006268"/>
    </source>
</evidence>
<evidence type="ECO:0000256" key="4">
    <source>
        <dbReference type="ARBA" id="ARBA00022679"/>
    </source>
</evidence>
<dbReference type="InterPro" id="IPR024932">
    <property type="entry name" value="ApbE"/>
</dbReference>
<comment type="similarity">
    <text evidence="10">Belongs to the ApbE family.</text>
</comment>
<name>A0A7X3S6H1_9HYPH</name>
<organism evidence="14 15">
    <name type="scientific">Stappia sediminis</name>
    <dbReference type="NCBI Taxonomy" id="2692190"/>
    <lineage>
        <taxon>Bacteria</taxon>
        <taxon>Pseudomonadati</taxon>
        <taxon>Pseudomonadota</taxon>
        <taxon>Alphaproteobacteria</taxon>
        <taxon>Hyphomicrobiales</taxon>
        <taxon>Stappiaceae</taxon>
        <taxon>Stappia</taxon>
    </lineage>
</organism>
<dbReference type="AlphaFoldDB" id="A0A7X3S6H1"/>
<dbReference type="Gene3D" id="3.10.520.10">
    <property type="entry name" value="ApbE-like domains"/>
    <property type="match status" value="1"/>
</dbReference>
<dbReference type="GO" id="GO:0046872">
    <property type="term" value="F:metal ion binding"/>
    <property type="evidence" value="ECO:0007669"/>
    <property type="project" value="UniProtKB-UniRule"/>
</dbReference>
<feature type="binding site" evidence="11">
    <location>
        <position position="178"/>
    </location>
    <ligand>
        <name>Mg(2+)</name>
        <dbReference type="ChEBI" id="CHEBI:18420"/>
    </ligand>
</feature>
<evidence type="ECO:0000256" key="8">
    <source>
        <dbReference type="ARBA" id="ARBA00031306"/>
    </source>
</evidence>
<keyword evidence="7 10" id="KW-0460">Magnesium</keyword>
<proteinExistence type="inferred from homology"/>
<dbReference type="PIRSF" id="PIRSF006268">
    <property type="entry name" value="ApbE"/>
    <property type="match status" value="1"/>
</dbReference>
<dbReference type="PANTHER" id="PTHR30040:SF2">
    <property type="entry name" value="FAD:PROTEIN FMN TRANSFERASE"/>
    <property type="match status" value="1"/>
</dbReference>
<dbReference type="GO" id="GO:0016740">
    <property type="term" value="F:transferase activity"/>
    <property type="evidence" value="ECO:0007669"/>
    <property type="project" value="UniProtKB-UniRule"/>
</dbReference>
<keyword evidence="13" id="KW-0732">Signal</keyword>
<dbReference type="Proteomes" id="UP000433101">
    <property type="component" value="Unassembled WGS sequence"/>
</dbReference>
<comment type="catalytic activity">
    <reaction evidence="9 10">
        <text>L-threonyl-[protein] + FAD = FMN-L-threonyl-[protein] + AMP + H(+)</text>
        <dbReference type="Rhea" id="RHEA:36847"/>
        <dbReference type="Rhea" id="RHEA-COMP:11060"/>
        <dbReference type="Rhea" id="RHEA-COMP:11061"/>
        <dbReference type="ChEBI" id="CHEBI:15378"/>
        <dbReference type="ChEBI" id="CHEBI:30013"/>
        <dbReference type="ChEBI" id="CHEBI:57692"/>
        <dbReference type="ChEBI" id="CHEBI:74257"/>
        <dbReference type="ChEBI" id="CHEBI:456215"/>
        <dbReference type="EC" id="2.7.1.180"/>
    </reaction>
</comment>
<comment type="caution">
    <text evidence="14">The sequence shown here is derived from an EMBL/GenBank/DDBJ whole genome shotgun (WGS) entry which is preliminary data.</text>
</comment>
<feature type="binding site" evidence="11">
    <location>
        <position position="288"/>
    </location>
    <ligand>
        <name>Mg(2+)</name>
        <dbReference type="ChEBI" id="CHEBI:18420"/>
    </ligand>
</feature>
<dbReference type="InterPro" id="IPR006311">
    <property type="entry name" value="TAT_signal"/>
</dbReference>
<protein>
    <recommendedName>
        <fullName evidence="2 10">FAD:protein FMN transferase</fullName>
        <ecNumber evidence="1 10">2.7.1.180</ecNumber>
    </recommendedName>
    <alternativeName>
        <fullName evidence="8 10">Flavin transferase</fullName>
    </alternativeName>
</protein>
<evidence type="ECO:0000256" key="13">
    <source>
        <dbReference type="SAM" id="SignalP"/>
    </source>
</evidence>
<feature type="signal peptide" evidence="13">
    <location>
        <begin position="1"/>
        <end position="25"/>
    </location>
</feature>
<dbReference type="Pfam" id="PF02424">
    <property type="entry name" value="ApbE"/>
    <property type="match status" value="1"/>
</dbReference>
<dbReference type="PANTHER" id="PTHR30040">
    <property type="entry name" value="THIAMINE BIOSYNTHESIS LIPOPROTEIN APBE"/>
    <property type="match status" value="1"/>
</dbReference>
<sequence>MSRRRFLMVAGAAAGLGLTHRAAFAGTDVPVHRWRGIALGAEAEIRLIHPDKRAASRILRAAEAEISRLEAIFSLYREDSALVRLNREGSLAAPPLDLVSLLGTVGLVHSATGGAFDPTIQPLWSLYARHFVENPAAIEGPAPRKIAETLGHTGWYAVDFDADLICFSRSGMALTLNGIAQGYITDRIAALLKSHGISDVLVDIGEISALGRDRAGSDGWAVILDPGHSGEGEGVTLRDRAVASSARTGMLIGGDKSFGHILDPRTGLPVATDLAGVSVVAPTATLADGLSTAALVSGYDGLKASLSKFEGVSARALFETGEVRWLGKTG</sequence>
<evidence type="ECO:0000256" key="3">
    <source>
        <dbReference type="ARBA" id="ARBA00022630"/>
    </source>
</evidence>
<accession>A0A7X3S6H1</accession>
<dbReference type="SUPFAM" id="SSF143631">
    <property type="entry name" value="ApbE-like"/>
    <property type="match status" value="1"/>
</dbReference>
<dbReference type="EC" id="2.7.1.180" evidence="1 10"/>
<evidence type="ECO:0000256" key="1">
    <source>
        <dbReference type="ARBA" id="ARBA00011955"/>
    </source>
</evidence>
<evidence type="ECO:0000256" key="11">
    <source>
        <dbReference type="PIRSR" id="PIRSR006268-2"/>
    </source>
</evidence>
<dbReference type="EMBL" id="WUMV01000001">
    <property type="protein sequence ID" value="MXN63929.1"/>
    <property type="molecule type" value="Genomic_DNA"/>
</dbReference>
<keyword evidence="3 10" id="KW-0285">Flavoprotein</keyword>
<evidence type="ECO:0000313" key="14">
    <source>
        <dbReference type="EMBL" id="MXN63929.1"/>
    </source>
</evidence>
<feature type="chain" id="PRO_5039897912" description="FAD:protein FMN transferase" evidence="13">
    <location>
        <begin position="26"/>
        <end position="330"/>
    </location>
</feature>
<evidence type="ECO:0000256" key="12">
    <source>
        <dbReference type="SAM" id="Coils"/>
    </source>
</evidence>
<keyword evidence="12" id="KW-0175">Coiled coil</keyword>
<evidence type="ECO:0000313" key="15">
    <source>
        <dbReference type="Proteomes" id="UP000433101"/>
    </source>
</evidence>
<keyword evidence="6 10" id="KW-0274">FAD</keyword>
<keyword evidence="5 10" id="KW-0479">Metal-binding</keyword>
<comment type="cofactor">
    <cofactor evidence="11">
        <name>Mg(2+)</name>
        <dbReference type="ChEBI" id="CHEBI:18420"/>
    </cofactor>
    <cofactor evidence="11">
        <name>Mn(2+)</name>
        <dbReference type="ChEBI" id="CHEBI:29035"/>
    </cofactor>
    <text evidence="11">Magnesium. Can also use manganese.</text>
</comment>
<gene>
    <name evidence="14" type="ORF">GR183_03350</name>
</gene>
<evidence type="ECO:0000256" key="7">
    <source>
        <dbReference type="ARBA" id="ARBA00022842"/>
    </source>
</evidence>
<dbReference type="InterPro" id="IPR003374">
    <property type="entry name" value="ApbE-like_sf"/>
</dbReference>
<keyword evidence="15" id="KW-1185">Reference proteome</keyword>
<keyword evidence="4 10" id="KW-0808">Transferase</keyword>
<evidence type="ECO:0000256" key="5">
    <source>
        <dbReference type="ARBA" id="ARBA00022723"/>
    </source>
</evidence>
<evidence type="ECO:0000256" key="9">
    <source>
        <dbReference type="ARBA" id="ARBA00048540"/>
    </source>
</evidence>
<reference evidence="14 15" key="1">
    <citation type="submission" date="2019-12" db="EMBL/GenBank/DDBJ databases">
        <authorList>
            <person name="Li M."/>
        </authorList>
    </citation>
    <scope>NUCLEOTIDE SEQUENCE [LARGE SCALE GENOMIC DNA]</scope>
    <source>
        <strain evidence="14 15">GBMRC 2046</strain>
    </source>
</reference>
<evidence type="ECO:0000256" key="2">
    <source>
        <dbReference type="ARBA" id="ARBA00016337"/>
    </source>
</evidence>
<feature type="binding site" evidence="11">
    <location>
        <position position="292"/>
    </location>
    <ligand>
        <name>Mg(2+)</name>
        <dbReference type="ChEBI" id="CHEBI:18420"/>
    </ligand>
</feature>
<dbReference type="PROSITE" id="PS51318">
    <property type="entry name" value="TAT"/>
    <property type="match status" value="1"/>
</dbReference>